<feature type="region of interest" description="Disordered" evidence="1">
    <location>
        <begin position="1"/>
        <end position="220"/>
    </location>
</feature>
<feature type="compositionally biased region" description="Pro residues" evidence="1">
    <location>
        <begin position="670"/>
        <end position="680"/>
    </location>
</feature>
<dbReference type="Gene3D" id="2.60.120.260">
    <property type="entry name" value="Galactose-binding domain-like"/>
    <property type="match status" value="1"/>
</dbReference>
<evidence type="ECO:0000256" key="1">
    <source>
        <dbReference type="SAM" id="MobiDB-lite"/>
    </source>
</evidence>
<feature type="compositionally biased region" description="Polar residues" evidence="1">
    <location>
        <begin position="21"/>
        <end position="31"/>
    </location>
</feature>
<feature type="compositionally biased region" description="Polar residues" evidence="1">
    <location>
        <begin position="585"/>
        <end position="603"/>
    </location>
</feature>
<organism evidence="3 4">
    <name type="scientific">Xenopus tropicalis</name>
    <name type="common">Western clawed frog</name>
    <name type="synonym">Silurana tropicalis</name>
    <dbReference type="NCBI Taxonomy" id="8364"/>
    <lineage>
        <taxon>Eukaryota</taxon>
        <taxon>Metazoa</taxon>
        <taxon>Chordata</taxon>
        <taxon>Craniata</taxon>
        <taxon>Vertebrata</taxon>
        <taxon>Euteleostomi</taxon>
        <taxon>Amphibia</taxon>
        <taxon>Batrachia</taxon>
        <taxon>Anura</taxon>
        <taxon>Pipoidea</taxon>
        <taxon>Pipidae</taxon>
        <taxon>Xenopodinae</taxon>
        <taxon>Xenopus</taxon>
        <taxon>Silurana</taxon>
    </lineage>
</organism>
<dbReference type="RefSeq" id="XP_004917095.2">
    <property type="nucleotide sequence ID" value="XM_004917038.4"/>
</dbReference>
<feature type="compositionally biased region" description="Basic and acidic residues" evidence="1">
    <location>
        <begin position="517"/>
        <end position="555"/>
    </location>
</feature>
<feature type="compositionally biased region" description="Basic and acidic residues" evidence="1">
    <location>
        <begin position="480"/>
        <end position="495"/>
    </location>
</feature>
<gene>
    <name evidence="4 5" type="primary">nccrp1</name>
</gene>
<dbReference type="InterPro" id="IPR007397">
    <property type="entry name" value="F-box-assoc_dom"/>
</dbReference>
<sequence length="811" mass="90489">MSTCKAKEEGAEGKQPGVPQKSGSSDGSARRSNAGRPVKKNVGDIGVSERKESTDTELSERPSAGSTDTKQGGERQGARGWDQGNVEESHGRGIEDQRSSEAAEQEKDGNSVVGQYTEGGGKEKKDTETPREQEKPKEKNPEVTGGKEEKHKVVAKEEVVKLKETGKKVKQIGTAKEQVKQKETAGEEVRHKETSGGVRERAGEKVPQKQPSKVGVEPLETVGEGVKQEVTAGEKVKFKKTTGKEIEGTIGNVAKYQDTFGKEVKLKETPGKEIIGKETWEELKHKEATEEGVRQKETAGERVKQKETADKSDTFQEISRKEEKQIDTSVEEVEHKKTAGEKVKQKETAKEEVKQKETVAKSVKFKEIGGKEETQKETAEEGVKQKETAGEKVKLKETVKEEVKQKALREKVEFKETAVQEVRHTEIVGEEVKQNVTPGVKETQTSSKGVKYQDTIGEEVKHREIPGKGVAQKDLAGGIEGRHKGIIERGHEKQQEAAGGQTKQKERIGRQGIQKGMDGEELNKKVTSEEWKKCKEPPGTELPELGKEVAGDSTKETTTPQQMQKEIAGEQIKDGGTLVEKKQQSETSALQEQHKNTAQQNTESVPLVHKEPETAQEWLELCDREWGLRSRQISMPDSASWKEIYKHRPFSRNFLKSSNPEGLSTSLMPPQEPCEPPPQKQPLETLGGWCVKEQMVDLLAEGLWPELLDNYQPHIYVLDWYEDSKLHKNVYELHVKLLADDKKTVIAQHDLTPENDMSGDPQGWNTVSHIFKAYGSGVRYVHFLHKSKDLSVLGFHRTRVTDSSLFVNLHD</sequence>
<dbReference type="Proteomes" id="UP000008143">
    <property type="component" value="Chromosome 8"/>
</dbReference>
<dbReference type="GO" id="GO:0005737">
    <property type="term" value="C:cytoplasm"/>
    <property type="evidence" value="ECO:0007669"/>
    <property type="project" value="UniProtKB-ARBA"/>
</dbReference>
<evidence type="ECO:0000259" key="2">
    <source>
        <dbReference type="PROSITE" id="PS51114"/>
    </source>
</evidence>
<feature type="compositionally biased region" description="Basic and acidic residues" evidence="1">
    <location>
        <begin position="87"/>
        <end position="109"/>
    </location>
</feature>
<accession>A0A8J0R5Y7</accession>
<feature type="compositionally biased region" description="Polar residues" evidence="1">
    <location>
        <begin position="657"/>
        <end position="668"/>
    </location>
</feature>
<dbReference type="SUPFAM" id="SSF49785">
    <property type="entry name" value="Galactose-binding domain-like"/>
    <property type="match status" value="1"/>
</dbReference>
<dbReference type="GeneID" id="100486595"/>
<dbReference type="PANTHER" id="PTHR12125:SF1">
    <property type="entry name" value="F-BOX ONLY PROTEIN 50"/>
    <property type="match status" value="1"/>
</dbReference>
<evidence type="ECO:0000313" key="3">
    <source>
        <dbReference type="Proteomes" id="UP000008143"/>
    </source>
</evidence>
<reference evidence="4" key="1">
    <citation type="submission" date="2025-08" db="UniProtKB">
        <authorList>
            <consortium name="RefSeq"/>
        </authorList>
    </citation>
    <scope>IDENTIFICATION</scope>
    <source>
        <strain evidence="4">Nigerian</strain>
        <tissue evidence="4">Liver and blood</tissue>
    </source>
</reference>
<feature type="compositionally biased region" description="Basic and acidic residues" evidence="1">
    <location>
        <begin position="177"/>
        <end position="207"/>
    </location>
</feature>
<dbReference type="InterPro" id="IPR008979">
    <property type="entry name" value="Galactose-bd-like_sf"/>
</dbReference>
<evidence type="ECO:0000313" key="5">
    <source>
        <dbReference type="Xenbase" id="XB-GENE-1013762"/>
    </source>
</evidence>
<feature type="region of interest" description="Disordered" evidence="1">
    <location>
        <begin position="369"/>
        <end position="390"/>
    </location>
</feature>
<name>A0A8J0R5Y7_XENTR</name>
<dbReference type="Xenbase" id="XB-GENE-1013762">
    <property type="gene designation" value="nccrp1"/>
</dbReference>
<dbReference type="InterPro" id="IPR039752">
    <property type="entry name" value="F-box_only"/>
</dbReference>
<keyword evidence="3" id="KW-1185">Reference proteome</keyword>
<feature type="region of interest" description="Disordered" evidence="1">
    <location>
        <begin position="657"/>
        <end position="680"/>
    </location>
</feature>
<feature type="compositionally biased region" description="Basic and acidic residues" evidence="1">
    <location>
        <begin position="47"/>
        <end position="60"/>
    </location>
</feature>
<dbReference type="AGR" id="Xenbase:XB-GENE-1013762"/>
<dbReference type="AlphaFoldDB" id="A0A8J0R5Y7"/>
<feature type="compositionally biased region" description="Basic and acidic residues" evidence="1">
    <location>
        <begin position="567"/>
        <end position="584"/>
    </location>
</feature>
<dbReference type="FunFam" id="2.60.120.260:FF:000012">
    <property type="entry name" value="F-box only protein 2"/>
    <property type="match status" value="1"/>
</dbReference>
<dbReference type="PANTHER" id="PTHR12125">
    <property type="entry name" value="F-BOX ONLY PROTEIN 6-LIKE PROTEIN"/>
    <property type="match status" value="1"/>
</dbReference>
<proteinExistence type="predicted"/>
<feature type="compositionally biased region" description="Basic and acidic residues" evidence="1">
    <location>
        <begin position="120"/>
        <end position="167"/>
    </location>
</feature>
<feature type="compositionally biased region" description="Basic and acidic residues" evidence="1">
    <location>
        <begin position="1"/>
        <end position="12"/>
    </location>
</feature>
<feature type="domain" description="FBA" evidence="2">
    <location>
        <begin position="618"/>
        <end position="809"/>
    </location>
</feature>
<evidence type="ECO:0000313" key="4">
    <source>
        <dbReference type="RefSeq" id="XP_004917095.2"/>
    </source>
</evidence>
<feature type="region of interest" description="Disordered" evidence="1">
    <location>
        <begin position="286"/>
        <end position="356"/>
    </location>
</feature>
<dbReference type="Pfam" id="PF04300">
    <property type="entry name" value="FBA"/>
    <property type="match status" value="1"/>
</dbReference>
<dbReference type="CTD" id="342897"/>
<dbReference type="PROSITE" id="PS51114">
    <property type="entry name" value="FBA"/>
    <property type="match status" value="1"/>
</dbReference>
<dbReference type="SMART" id="SM01198">
    <property type="entry name" value="FBA"/>
    <property type="match status" value="1"/>
</dbReference>
<protein>
    <submittedName>
        <fullName evidence="4">MAP7 domain-containing protein 2 isoform X2</fullName>
    </submittedName>
</protein>
<feature type="region of interest" description="Disordered" evidence="1">
    <location>
        <begin position="458"/>
        <end position="603"/>
    </location>
</feature>